<dbReference type="GO" id="GO:0032922">
    <property type="term" value="P:circadian regulation of gene expression"/>
    <property type="evidence" value="ECO:0007669"/>
    <property type="project" value="TreeGrafter"/>
</dbReference>
<evidence type="ECO:0000313" key="5">
    <source>
        <dbReference type="EMBL" id="NAS12129.1"/>
    </source>
</evidence>
<dbReference type="GO" id="GO:0071949">
    <property type="term" value="F:FAD binding"/>
    <property type="evidence" value="ECO:0007669"/>
    <property type="project" value="TreeGrafter"/>
</dbReference>
<dbReference type="Proteomes" id="UP000475249">
    <property type="component" value="Unassembled WGS sequence"/>
</dbReference>
<dbReference type="AlphaFoldDB" id="A0A6L9ECK5"/>
<evidence type="ECO:0000259" key="4">
    <source>
        <dbReference type="Pfam" id="PF03441"/>
    </source>
</evidence>
<dbReference type="PANTHER" id="PTHR11455">
    <property type="entry name" value="CRYPTOCHROME"/>
    <property type="match status" value="1"/>
</dbReference>
<keyword evidence="1 3" id="KW-0285">Flavoprotein</keyword>
<dbReference type="RefSeq" id="WP_161435154.1">
    <property type="nucleotide sequence ID" value="NZ_WXYO01000003.1"/>
</dbReference>
<dbReference type="GO" id="GO:0005737">
    <property type="term" value="C:cytoplasm"/>
    <property type="evidence" value="ECO:0007669"/>
    <property type="project" value="TreeGrafter"/>
</dbReference>
<dbReference type="Gene3D" id="1.10.579.10">
    <property type="entry name" value="DNA Cyclobutane Dipyrimidine Photolyase, subunit A, domain 3"/>
    <property type="match status" value="1"/>
</dbReference>
<evidence type="ECO:0000313" key="6">
    <source>
        <dbReference type="Proteomes" id="UP000475249"/>
    </source>
</evidence>
<dbReference type="SUPFAM" id="SSF48173">
    <property type="entry name" value="Cryptochrome/photolyase FAD-binding domain"/>
    <property type="match status" value="1"/>
</dbReference>
<dbReference type="GO" id="GO:0003677">
    <property type="term" value="F:DNA binding"/>
    <property type="evidence" value="ECO:0007669"/>
    <property type="project" value="TreeGrafter"/>
</dbReference>
<gene>
    <name evidence="5" type="ORF">GTQ38_08965</name>
</gene>
<dbReference type="Pfam" id="PF03441">
    <property type="entry name" value="FAD_binding_7"/>
    <property type="match status" value="1"/>
</dbReference>
<dbReference type="EMBL" id="WXYO01000003">
    <property type="protein sequence ID" value="NAS12129.1"/>
    <property type="molecule type" value="Genomic_DNA"/>
</dbReference>
<sequence>MSEQLFQDIELFPTDLSSIHQRIRSIDPLKYGRTRNFIDGAVTHLSPYISRGVISTRQVLEHVLDRGYSPDKIEKFIQELAWRDYWQQIWIAKGIQINDDLRSQQQNVENFGIPSAVILAKTGIEAIDKAIAEFYETGYLHNHLRMYFAAICCNVGRSHWRIPAKWMYYHLLDADWASNALSWQWVAGTNSRRKYVANQENINKYCYTDQKDTFLNIPYADFEELPVPEVLKRTEIPEMRTNLPETPVPELDPDLPLCVYNFYNLDPEWGTGTAANRVLLLEPKHFQQYPISDKTLDFTLSLAENIRDIQVFTGSFTQLKELYGSEDIHFKEHPLNLHYSGTEHTRDWMFSVQGHFQSFFAYWKKCRKELKYPK</sequence>
<name>A0A6L9ECK5_9FLAO</name>
<keyword evidence="5" id="KW-0456">Lyase</keyword>
<comment type="caution">
    <text evidence="5">The sequence shown here is derived from an EMBL/GenBank/DDBJ whole genome shotgun (WGS) entry which is preliminary data.</text>
</comment>
<evidence type="ECO:0000256" key="2">
    <source>
        <dbReference type="ARBA" id="ARBA00022827"/>
    </source>
</evidence>
<dbReference type="InterPro" id="IPR002081">
    <property type="entry name" value="Cryptochrome/DNA_photolyase_1"/>
</dbReference>
<proteinExistence type="predicted"/>
<feature type="domain" description="Cryptochrome/DNA photolyase FAD-binding" evidence="4">
    <location>
        <begin position="76"/>
        <end position="201"/>
    </location>
</feature>
<feature type="binding site" evidence="3">
    <location>
        <begin position="173"/>
        <end position="175"/>
    </location>
    <ligand>
        <name>FAD</name>
        <dbReference type="ChEBI" id="CHEBI:57692"/>
    </ligand>
</feature>
<keyword evidence="6" id="KW-1185">Reference proteome</keyword>
<feature type="binding site" evidence="3">
    <location>
        <position position="31"/>
    </location>
    <ligand>
        <name>FAD</name>
        <dbReference type="ChEBI" id="CHEBI:57692"/>
    </ligand>
</feature>
<dbReference type="InterPro" id="IPR036134">
    <property type="entry name" value="Crypto/Photolyase_FAD-like_sf"/>
</dbReference>
<protein>
    <submittedName>
        <fullName evidence="5">Deoxyribodipyrimidine photolyase</fullName>
    </submittedName>
</protein>
<dbReference type="GO" id="GO:0003904">
    <property type="term" value="F:deoxyribodipyrimidine photo-lyase activity"/>
    <property type="evidence" value="ECO:0007669"/>
    <property type="project" value="TreeGrafter"/>
</dbReference>
<organism evidence="5 6">
    <name type="scientific">Poritiphilus flavus</name>
    <dbReference type="NCBI Taxonomy" id="2697053"/>
    <lineage>
        <taxon>Bacteria</taxon>
        <taxon>Pseudomonadati</taxon>
        <taxon>Bacteroidota</taxon>
        <taxon>Flavobacteriia</taxon>
        <taxon>Flavobacteriales</taxon>
        <taxon>Flavobacteriaceae</taxon>
        <taxon>Poritiphilus</taxon>
    </lineage>
</organism>
<accession>A0A6L9ECK5</accession>
<dbReference type="PANTHER" id="PTHR11455:SF18">
    <property type="entry name" value="SI:CH1073-390K14.1"/>
    <property type="match status" value="1"/>
</dbReference>
<dbReference type="InterPro" id="IPR005101">
    <property type="entry name" value="Cryptochr/Photolyase_FAD-bd"/>
</dbReference>
<keyword evidence="2 3" id="KW-0274">FAD</keyword>
<reference evidence="5 6" key="1">
    <citation type="submission" date="2020-01" db="EMBL/GenBank/DDBJ databases">
        <title>Bacteria diversity of Porities sp.</title>
        <authorList>
            <person name="Wang G."/>
        </authorList>
    </citation>
    <scope>NUCLEOTIDE SEQUENCE [LARGE SCALE GENOMIC DNA]</scope>
    <source>
        <strain evidence="5 6">R33</strain>
    </source>
</reference>
<feature type="binding site" evidence="3">
    <location>
        <position position="76"/>
    </location>
    <ligand>
        <name>FAD</name>
        <dbReference type="ChEBI" id="CHEBI:57692"/>
    </ligand>
</feature>
<dbReference type="Gene3D" id="1.25.40.80">
    <property type="match status" value="1"/>
</dbReference>
<evidence type="ECO:0000256" key="3">
    <source>
        <dbReference type="PIRSR" id="PIRSR602081-1"/>
    </source>
</evidence>
<comment type="cofactor">
    <cofactor evidence="3">
        <name>FAD</name>
        <dbReference type="ChEBI" id="CHEBI:57692"/>
    </cofactor>
    <text evidence="3">Binds 1 FAD per subunit.</text>
</comment>
<evidence type="ECO:0000256" key="1">
    <source>
        <dbReference type="ARBA" id="ARBA00022630"/>
    </source>
</evidence>
<dbReference type="GO" id="GO:0043153">
    <property type="term" value="P:entrainment of circadian clock by photoperiod"/>
    <property type="evidence" value="ECO:0007669"/>
    <property type="project" value="TreeGrafter"/>
</dbReference>